<protein>
    <submittedName>
        <fullName evidence="2">Uncharacterized protein</fullName>
    </submittedName>
</protein>
<evidence type="ECO:0000256" key="1">
    <source>
        <dbReference type="PROSITE-ProRule" id="PRU00339"/>
    </source>
</evidence>
<evidence type="ECO:0000313" key="2">
    <source>
        <dbReference type="EMBL" id="KAJ4447079.1"/>
    </source>
</evidence>
<dbReference type="PROSITE" id="PS50005">
    <property type="entry name" value="TPR"/>
    <property type="match status" value="2"/>
</dbReference>
<feature type="repeat" description="TPR" evidence="1">
    <location>
        <begin position="197"/>
        <end position="230"/>
    </location>
</feature>
<sequence>MKLRSFSLAEVESEPFGDLDRPDLYFQFYPELYGGRMGSLVPFAFRLLLAELPQYLSKHQEALNRLHALLATVRKILRNLDSGLCEDGSPAELSSSDRSESKKLWSGREARILHSIVNCALYQKDYSLAVQVLELLLKSRDWGNHQKRALQSALGRVYLQLGDVTGAEKNFTLARELRQQQSNAGSVLSGASVASDLRDLIDRGLMAVAQNAFQEAYDCFNKASALDPSNIMWKEAIKMIGQMSNVRAMPGRSQDGSQCRYCTVIETLPHILGFCQHGTLIRNTRHHAIRELIAKSLPSFYEVHQEVQCLANNGSSRQVDIIAIDGGNDTVIIIDSTVRFEIAVEQPIVVHEEKKTIYNPTIEYFRDYYHIQGQIELLNNMGVCLLYLGRLKEALSLLEGAVNNNPTQGLHESLLLNVCTLYELESSYSNQKKLGMLRLLSRYKGDGICVACLKLQM</sequence>
<dbReference type="Proteomes" id="UP001148838">
    <property type="component" value="Unassembled WGS sequence"/>
</dbReference>
<proteinExistence type="predicted"/>
<dbReference type="PANTHER" id="PTHR21581:SF6">
    <property type="entry name" value="TRAFFICKING PROTEIN PARTICLE COMPLEX SUBUNIT 12"/>
    <property type="match status" value="1"/>
</dbReference>
<name>A0ABQ8TMH3_PERAM</name>
<dbReference type="Gene3D" id="1.25.40.10">
    <property type="entry name" value="Tetratricopeptide repeat domain"/>
    <property type="match status" value="1"/>
</dbReference>
<keyword evidence="1" id="KW-0802">TPR repeat</keyword>
<feature type="repeat" description="TPR" evidence="1">
    <location>
        <begin position="375"/>
        <end position="408"/>
    </location>
</feature>
<evidence type="ECO:0000313" key="3">
    <source>
        <dbReference type="Proteomes" id="UP001148838"/>
    </source>
</evidence>
<accession>A0ABQ8TMH3</accession>
<dbReference type="SUPFAM" id="SSF48452">
    <property type="entry name" value="TPR-like"/>
    <property type="match status" value="1"/>
</dbReference>
<reference evidence="2 3" key="1">
    <citation type="journal article" date="2022" name="Allergy">
        <title>Genome assembly and annotation of Periplaneta americana reveal a comprehensive cockroach allergen profile.</title>
        <authorList>
            <person name="Wang L."/>
            <person name="Xiong Q."/>
            <person name="Saelim N."/>
            <person name="Wang L."/>
            <person name="Nong W."/>
            <person name="Wan A.T."/>
            <person name="Shi M."/>
            <person name="Liu X."/>
            <person name="Cao Q."/>
            <person name="Hui J.H.L."/>
            <person name="Sookrung N."/>
            <person name="Leung T.F."/>
            <person name="Tungtrongchitr A."/>
            <person name="Tsui S.K.W."/>
        </authorList>
    </citation>
    <scope>NUCLEOTIDE SEQUENCE [LARGE SCALE GENOMIC DNA]</scope>
    <source>
        <strain evidence="2">PWHHKU_190912</strain>
    </source>
</reference>
<dbReference type="PANTHER" id="PTHR21581">
    <property type="entry name" value="D-ALANYL-D-ALANINE CARBOXYPEPTIDASE"/>
    <property type="match status" value="1"/>
</dbReference>
<dbReference type="InterPro" id="IPR019734">
    <property type="entry name" value="TPR_rpt"/>
</dbReference>
<organism evidence="2 3">
    <name type="scientific">Periplaneta americana</name>
    <name type="common">American cockroach</name>
    <name type="synonym">Blatta americana</name>
    <dbReference type="NCBI Taxonomy" id="6978"/>
    <lineage>
        <taxon>Eukaryota</taxon>
        <taxon>Metazoa</taxon>
        <taxon>Ecdysozoa</taxon>
        <taxon>Arthropoda</taxon>
        <taxon>Hexapoda</taxon>
        <taxon>Insecta</taxon>
        <taxon>Pterygota</taxon>
        <taxon>Neoptera</taxon>
        <taxon>Polyneoptera</taxon>
        <taxon>Dictyoptera</taxon>
        <taxon>Blattodea</taxon>
        <taxon>Blattoidea</taxon>
        <taxon>Blattidae</taxon>
        <taxon>Blattinae</taxon>
        <taxon>Periplaneta</taxon>
    </lineage>
</organism>
<dbReference type="InterPro" id="IPR011990">
    <property type="entry name" value="TPR-like_helical_dom_sf"/>
</dbReference>
<comment type="caution">
    <text evidence="2">The sequence shown here is derived from an EMBL/GenBank/DDBJ whole genome shotgun (WGS) entry which is preliminary data.</text>
</comment>
<dbReference type="EMBL" id="JAJSOF020000005">
    <property type="protein sequence ID" value="KAJ4447079.1"/>
    <property type="molecule type" value="Genomic_DNA"/>
</dbReference>
<gene>
    <name evidence="2" type="ORF">ANN_09068</name>
</gene>
<keyword evidence="3" id="KW-1185">Reference proteome</keyword>
<dbReference type="SMART" id="SM00028">
    <property type="entry name" value="TPR"/>
    <property type="match status" value="3"/>
</dbReference>